<dbReference type="Gene3D" id="1.10.10.1320">
    <property type="entry name" value="Anti-sigma factor, zinc-finger domain"/>
    <property type="match status" value="1"/>
</dbReference>
<evidence type="ECO:0000256" key="6">
    <source>
        <dbReference type="ARBA" id="ARBA00023163"/>
    </source>
</evidence>
<evidence type="ECO:0000256" key="3">
    <source>
        <dbReference type="ARBA" id="ARBA00022989"/>
    </source>
</evidence>
<dbReference type="PANTHER" id="PTHR37461:SF1">
    <property type="entry name" value="ANTI-SIGMA-K FACTOR RSKA"/>
    <property type="match status" value="1"/>
</dbReference>
<evidence type="ECO:0000256" key="5">
    <source>
        <dbReference type="ARBA" id="ARBA00023136"/>
    </source>
</evidence>
<comment type="subcellular location">
    <subcellularLocation>
        <location evidence="1">Membrane</location>
        <topology evidence="1">Single-pass membrane protein</topology>
    </subcellularLocation>
</comment>
<dbReference type="RefSeq" id="WP_056914738.1">
    <property type="nucleotide sequence ID" value="NZ_BAAARN010000001.1"/>
</dbReference>
<keyword evidence="2 7" id="KW-0812">Transmembrane</keyword>
<reference evidence="10" key="1">
    <citation type="journal article" date="2019" name="Int. J. Syst. Evol. Microbiol.">
        <title>The Global Catalogue of Microorganisms (GCM) 10K type strain sequencing project: providing services to taxonomists for standard genome sequencing and annotation.</title>
        <authorList>
            <consortium name="The Broad Institute Genomics Platform"/>
            <consortium name="The Broad Institute Genome Sequencing Center for Infectious Disease"/>
            <person name="Wu L."/>
            <person name="Ma J."/>
        </authorList>
    </citation>
    <scope>NUCLEOTIDE SEQUENCE [LARGE SCALE GENOMIC DNA]</scope>
    <source>
        <strain evidence="10">JCM 16378</strain>
    </source>
</reference>
<feature type="domain" description="Putative zinc-finger" evidence="8">
    <location>
        <begin position="7"/>
        <end position="39"/>
    </location>
</feature>
<keyword evidence="3 7" id="KW-1133">Transmembrane helix</keyword>
<keyword evidence="5 7" id="KW-0472">Membrane</keyword>
<accession>A0ABP6GWK1</accession>
<keyword evidence="10" id="KW-1185">Reference proteome</keyword>
<feature type="transmembrane region" description="Helical" evidence="7">
    <location>
        <begin position="89"/>
        <end position="112"/>
    </location>
</feature>
<dbReference type="Proteomes" id="UP001501326">
    <property type="component" value="Unassembled WGS sequence"/>
</dbReference>
<evidence type="ECO:0000313" key="9">
    <source>
        <dbReference type="EMBL" id="GAA2731493.1"/>
    </source>
</evidence>
<sequence length="219" mass="22709">MSSEHDRVRELLGPYVLGGLDAADRALLDGHLSTCPTCRNEVAAYAGLPSLLRLGHGPNSSTTAELDDGALTRAVGALRQGRRRRRRRSLLGSAAAAVLVLGLGATTAGLVAGHRDTPQTNPAALHLVAVQGSPARGQTSLSARPWGTSIDLDLSALPKDQRFIVWVIATDGTREQAATWASTPDGIAHVTGASALARTDVAAVRVATTDGTLLLSTDI</sequence>
<keyword evidence="6" id="KW-0804">Transcription</keyword>
<name>A0ABP6GWK1_9MICO</name>
<dbReference type="EMBL" id="BAAARN010000001">
    <property type="protein sequence ID" value="GAA2731493.1"/>
    <property type="molecule type" value="Genomic_DNA"/>
</dbReference>
<comment type="caution">
    <text evidence="9">The sequence shown here is derived from an EMBL/GenBank/DDBJ whole genome shotgun (WGS) entry which is preliminary data.</text>
</comment>
<evidence type="ECO:0000256" key="4">
    <source>
        <dbReference type="ARBA" id="ARBA00023015"/>
    </source>
</evidence>
<gene>
    <name evidence="9" type="ORF">GCM10009867_05250</name>
</gene>
<dbReference type="InterPro" id="IPR027383">
    <property type="entry name" value="Znf_put"/>
</dbReference>
<evidence type="ECO:0000259" key="8">
    <source>
        <dbReference type="Pfam" id="PF13490"/>
    </source>
</evidence>
<protein>
    <submittedName>
        <fullName evidence="9">Zf-HC2 domain-containing protein</fullName>
    </submittedName>
</protein>
<dbReference type="InterPro" id="IPR041916">
    <property type="entry name" value="Anti_sigma_zinc_sf"/>
</dbReference>
<evidence type="ECO:0000313" key="10">
    <source>
        <dbReference type="Proteomes" id="UP001501326"/>
    </source>
</evidence>
<keyword evidence="4" id="KW-0805">Transcription regulation</keyword>
<evidence type="ECO:0000256" key="2">
    <source>
        <dbReference type="ARBA" id="ARBA00022692"/>
    </source>
</evidence>
<evidence type="ECO:0000256" key="1">
    <source>
        <dbReference type="ARBA" id="ARBA00004167"/>
    </source>
</evidence>
<dbReference type="InterPro" id="IPR051474">
    <property type="entry name" value="Anti-sigma-K/W_factor"/>
</dbReference>
<evidence type="ECO:0000256" key="7">
    <source>
        <dbReference type="SAM" id="Phobius"/>
    </source>
</evidence>
<proteinExistence type="predicted"/>
<dbReference type="PANTHER" id="PTHR37461">
    <property type="entry name" value="ANTI-SIGMA-K FACTOR RSKA"/>
    <property type="match status" value="1"/>
</dbReference>
<dbReference type="Pfam" id="PF13490">
    <property type="entry name" value="zf-HC2"/>
    <property type="match status" value="1"/>
</dbReference>
<organism evidence="9 10">
    <name type="scientific">Pedococcus aerophilus</name>
    <dbReference type="NCBI Taxonomy" id="436356"/>
    <lineage>
        <taxon>Bacteria</taxon>
        <taxon>Bacillati</taxon>
        <taxon>Actinomycetota</taxon>
        <taxon>Actinomycetes</taxon>
        <taxon>Micrococcales</taxon>
        <taxon>Intrasporangiaceae</taxon>
        <taxon>Pedococcus</taxon>
    </lineage>
</organism>